<dbReference type="PANTHER" id="PTHR43723">
    <property type="entry name" value="COBALT TRANSPORT PROTEIN CBIQ"/>
    <property type="match status" value="1"/>
</dbReference>
<dbReference type="EMBL" id="JACBXQ010000001">
    <property type="protein sequence ID" value="MBG9985815.1"/>
    <property type="molecule type" value="Genomic_DNA"/>
</dbReference>
<feature type="transmembrane region" description="Helical" evidence="5">
    <location>
        <begin position="251"/>
        <end position="268"/>
    </location>
</feature>
<feature type="transmembrane region" description="Helical" evidence="5">
    <location>
        <begin position="38"/>
        <end position="71"/>
    </location>
</feature>
<dbReference type="CDD" id="cd16914">
    <property type="entry name" value="EcfT"/>
    <property type="match status" value="1"/>
</dbReference>
<sequence>MGENIVQWHKPSQQHGMMTMEVLSYQSKLRRIHPTIKVIFTLVMLVLVIGSKQLTVSGLVLVSVLLFMTLYHKLPYQKIRTLFTAPLTFILMSTIGLLIAISTSSQPNALRIGAFYLSINHPSQEQALNLAMVSISSVALLLHYAISTPIGDVIFSLKQLHVPKVVIEIMYFIYRYIITLSIQLDHLQRSSKSRLGFINQKRTLRSSLWIASQLFRQSLKLSLESFDAMESRMYQGELNFIERSFEVKHHVITHVLLVLLVWVVHYLGGV</sequence>
<dbReference type="Pfam" id="PF02361">
    <property type="entry name" value="CbiQ"/>
    <property type="match status" value="1"/>
</dbReference>
<evidence type="ECO:0008006" key="8">
    <source>
        <dbReference type="Google" id="ProtNLM"/>
    </source>
</evidence>
<gene>
    <name evidence="6" type="ORF">HZY91_02780</name>
</gene>
<feature type="transmembrane region" description="Helical" evidence="5">
    <location>
        <begin position="166"/>
        <end position="184"/>
    </location>
</feature>
<dbReference type="InterPro" id="IPR003339">
    <property type="entry name" value="ABC/ECF_trnsptr_transmembrane"/>
</dbReference>
<dbReference type="Proteomes" id="UP000721415">
    <property type="component" value="Unassembled WGS sequence"/>
</dbReference>
<dbReference type="InterPro" id="IPR052770">
    <property type="entry name" value="Cobalt_transport_CbiQ"/>
</dbReference>
<dbReference type="PANTHER" id="PTHR43723:SF1">
    <property type="entry name" value="COBALT TRANSPORT PROTEIN CBIQ"/>
    <property type="match status" value="1"/>
</dbReference>
<keyword evidence="4 5" id="KW-0472">Membrane</keyword>
<comment type="subcellular location">
    <subcellularLocation>
        <location evidence="1">Membrane</location>
        <topology evidence="1">Multi-pass membrane protein</topology>
    </subcellularLocation>
</comment>
<protein>
    <recommendedName>
        <fullName evidence="8">Cobalt ECF transporter T component CbiQ</fullName>
    </recommendedName>
</protein>
<proteinExistence type="predicted"/>
<organism evidence="6 7">
    <name type="scientific">Facklamia lactis</name>
    <dbReference type="NCBI Taxonomy" id="2749967"/>
    <lineage>
        <taxon>Bacteria</taxon>
        <taxon>Bacillati</taxon>
        <taxon>Bacillota</taxon>
        <taxon>Bacilli</taxon>
        <taxon>Lactobacillales</taxon>
        <taxon>Aerococcaceae</taxon>
        <taxon>Facklamia</taxon>
    </lineage>
</organism>
<name>A0ABS0LQR0_9LACT</name>
<evidence type="ECO:0000256" key="4">
    <source>
        <dbReference type="ARBA" id="ARBA00023136"/>
    </source>
</evidence>
<evidence type="ECO:0000256" key="1">
    <source>
        <dbReference type="ARBA" id="ARBA00004141"/>
    </source>
</evidence>
<feature type="transmembrane region" description="Helical" evidence="5">
    <location>
        <begin position="83"/>
        <end position="101"/>
    </location>
</feature>
<evidence type="ECO:0000313" key="6">
    <source>
        <dbReference type="EMBL" id="MBG9985815.1"/>
    </source>
</evidence>
<dbReference type="RefSeq" id="WP_197114465.1">
    <property type="nucleotide sequence ID" value="NZ_JACBXQ010000001.1"/>
</dbReference>
<comment type="caution">
    <text evidence="6">The sequence shown here is derived from an EMBL/GenBank/DDBJ whole genome shotgun (WGS) entry which is preliminary data.</text>
</comment>
<feature type="transmembrane region" description="Helical" evidence="5">
    <location>
        <begin position="127"/>
        <end position="146"/>
    </location>
</feature>
<evidence type="ECO:0000256" key="2">
    <source>
        <dbReference type="ARBA" id="ARBA00022692"/>
    </source>
</evidence>
<evidence type="ECO:0000256" key="5">
    <source>
        <dbReference type="SAM" id="Phobius"/>
    </source>
</evidence>
<keyword evidence="2 5" id="KW-0812">Transmembrane</keyword>
<keyword evidence="7" id="KW-1185">Reference proteome</keyword>
<keyword evidence="3 5" id="KW-1133">Transmembrane helix</keyword>
<accession>A0ABS0LQR0</accession>
<evidence type="ECO:0000256" key="3">
    <source>
        <dbReference type="ARBA" id="ARBA00022989"/>
    </source>
</evidence>
<reference evidence="6 7" key="1">
    <citation type="submission" date="2020-07" db="EMBL/GenBank/DDBJ databases">
        <title>Facklamia lactis sp. nov., isolated from raw milk.</title>
        <authorList>
            <person name="Doll E.V."/>
            <person name="Huptas C."/>
            <person name="Staib L."/>
            <person name="Wenning M."/>
            <person name="Scherer S."/>
        </authorList>
    </citation>
    <scope>NUCLEOTIDE SEQUENCE [LARGE SCALE GENOMIC DNA]</scope>
    <source>
        <strain evidence="6 7">DSM 111018</strain>
    </source>
</reference>
<evidence type="ECO:0000313" key="7">
    <source>
        <dbReference type="Proteomes" id="UP000721415"/>
    </source>
</evidence>